<dbReference type="InterPro" id="IPR011047">
    <property type="entry name" value="Quinoprotein_ADH-like_sf"/>
</dbReference>
<evidence type="ECO:0000259" key="1">
    <source>
        <dbReference type="Pfam" id="PF13360"/>
    </source>
</evidence>
<dbReference type="PANTHER" id="PTHR34512:SF30">
    <property type="entry name" value="OUTER MEMBRANE PROTEIN ASSEMBLY FACTOR BAMB"/>
    <property type="match status" value="1"/>
</dbReference>
<keyword evidence="3" id="KW-1185">Reference proteome</keyword>
<dbReference type="SUPFAM" id="SSF50998">
    <property type="entry name" value="Quinoprotein alcohol dehydrogenase-like"/>
    <property type="match status" value="2"/>
</dbReference>
<feature type="domain" description="Pyrrolo-quinoline quinone repeat" evidence="1">
    <location>
        <begin position="6"/>
        <end position="117"/>
    </location>
</feature>
<dbReference type="InterPro" id="IPR015943">
    <property type="entry name" value="WD40/YVTN_repeat-like_dom_sf"/>
</dbReference>
<gene>
    <name evidence="2" type="ORF">ACFO0N_15010</name>
</gene>
<proteinExistence type="predicted"/>
<protein>
    <submittedName>
        <fullName evidence="2">PQQ-binding-like beta-propeller repeat protein</fullName>
    </submittedName>
</protein>
<sequence>MPPSPSWSVDLGSGALTTPVVSGNSGFTVGPSSVFSVNIKSGDLRWEFPVNIEGTGLTVPAVNEDLVFFGTEGQGIRALDRSNGKEVWENPLNSVIEGVKQGYSHPVIAGDTILVVENGNPNSISRDGESAVRDRLYALDSSTGKVKWTYDAGIAWGLEHAHAPPVGISDGTVYLAANDVHAIDLSSGEATWVSEAGSSSFKNNRILSPPIVTGNTVFLGGGYTGEVVALNKSDGSLRWKKAPADETETWSAPTVIRDQVFVGAIGGSGLDRDSAPVVALSASDGSTVWESTAALPSVYDPTVAPVGKGEGSGKLFFGNTALNQNTGKKLYTFDRDTSSPTVANGRIYTGGSNLSKLK</sequence>
<organism evidence="2 3">
    <name type="scientific">Halobium salinum</name>
    <dbReference type="NCBI Taxonomy" id="1364940"/>
    <lineage>
        <taxon>Archaea</taxon>
        <taxon>Methanobacteriati</taxon>
        <taxon>Methanobacteriota</taxon>
        <taxon>Stenosarchaea group</taxon>
        <taxon>Halobacteria</taxon>
        <taxon>Halobacteriales</taxon>
        <taxon>Haloferacaceae</taxon>
        <taxon>Halobium</taxon>
    </lineage>
</organism>
<dbReference type="InterPro" id="IPR002372">
    <property type="entry name" value="PQQ_rpt_dom"/>
</dbReference>
<feature type="domain" description="Pyrrolo-quinoline quinone repeat" evidence="1">
    <location>
        <begin position="132"/>
        <end position="264"/>
    </location>
</feature>
<dbReference type="EMBL" id="JBHSDS010000008">
    <property type="protein sequence ID" value="MFC4359254.1"/>
    <property type="molecule type" value="Genomic_DNA"/>
</dbReference>
<reference evidence="2 3" key="1">
    <citation type="journal article" date="2019" name="Int. J. Syst. Evol. Microbiol.">
        <title>The Global Catalogue of Microorganisms (GCM) 10K type strain sequencing project: providing services to taxonomists for standard genome sequencing and annotation.</title>
        <authorList>
            <consortium name="The Broad Institute Genomics Platform"/>
            <consortium name="The Broad Institute Genome Sequencing Center for Infectious Disease"/>
            <person name="Wu L."/>
            <person name="Ma J."/>
        </authorList>
    </citation>
    <scope>NUCLEOTIDE SEQUENCE [LARGE SCALE GENOMIC DNA]</scope>
    <source>
        <strain evidence="2 3">CGMCC 1.12553</strain>
    </source>
</reference>
<dbReference type="Pfam" id="PF13360">
    <property type="entry name" value="PQQ_2"/>
    <property type="match status" value="2"/>
</dbReference>
<dbReference type="AlphaFoldDB" id="A0ABD5PFG5"/>
<accession>A0ABD5PFG5</accession>
<evidence type="ECO:0000313" key="2">
    <source>
        <dbReference type="EMBL" id="MFC4359254.1"/>
    </source>
</evidence>
<name>A0ABD5PFG5_9EURY</name>
<dbReference type="PANTHER" id="PTHR34512">
    <property type="entry name" value="CELL SURFACE PROTEIN"/>
    <property type="match status" value="1"/>
</dbReference>
<comment type="caution">
    <text evidence="2">The sequence shown here is derived from an EMBL/GenBank/DDBJ whole genome shotgun (WGS) entry which is preliminary data.</text>
</comment>
<dbReference type="RefSeq" id="WP_267622864.1">
    <property type="nucleotide sequence ID" value="NZ_JBHSDS010000008.1"/>
</dbReference>
<dbReference type="InterPro" id="IPR018391">
    <property type="entry name" value="PQQ_b-propeller_rpt"/>
</dbReference>
<dbReference type="Gene3D" id="2.130.10.10">
    <property type="entry name" value="YVTN repeat-like/Quinoprotein amine dehydrogenase"/>
    <property type="match status" value="2"/>
</dbReference>
<dbReference type="SMART" id="SM00564">
    <property type="entry name" value="PQQ"/>
    <property type="match status" value="6"/>
</dbReference>
<evidence type="ECO:0000313" key="3">
    <source>
        <dbReference type="Proteomes" id="UP001595921"/>
    </source>
</evidence>
<dbReference type="Proteomes" id="UP001595921">
    <property type="component" value="Unassembled WGS sequence"/>
</dbReference>